<dbReference type="EMBL" id="JAINUF010000026">
    <property type="protein sequence ID" value="KAJ8332378.1"/>
    <property type="molecule type" value="Genomic_DNA"/>
</dbReference>
<evidence type="ECO:0000313" key="3">
    <source>
        <dbReference type="Proteomes" id="UP001152622"/>
    </source>
</evidence>
<dbReference type="AlphaFoldDB" id="A0A9Q1E532"/>
<evidence type="ECO:0000313" key="2">
    <source>
        <dbReference type="EMBL" id="KAJ8332378.1"/>
    </source>
</evidence>
<proteinExistence type="predicted"/>
<feature type="region of interest" description="Disordered" evidence="1">
    <location>
        <begin position="119"/>
        <end position="169"/>
    </location>
</feature>
<feature type="region of interest" description="Disordered" evidence="1">
    <location>
        <begin position="189"/>
        <end position="257"/>
    </location>
</feature>
<name>A0A9Q1E532_SYNKA</name>
<protein>
    <submittedName>
        <fullName evidence="2">Uncharacterized protein</fullName>
    </submittedName>
</protein>
<organism evidence="2 3">
    <name type="scientific">Synaphobranchus kaupii</name>
    <name type="common">Kaup's arrowtooth eel</name>
    <dbReference type="NCBI Taxonomy" id="118154"/>
    <lineage>
        <taxon>Eukaryota</taxon>
        <taxon>Metazoa</taxon>
        <taxon>Chordata</taxon>
        <taxon>Craniata</taxon>
        <taxon>Vertebrata</taxon>
        <taxon>Euteleostomi</taxon>
        <taxon>Actinopterygii</taxon>
        <taxon>Neopterygii</taxon>
        <taxon>Teleostei</taxon>
        <taxon>Anguilliformes</taxon>
        <taxon>Synaphobranchidae</taxon>
        <taxon>Synaphobranchus</taxon>
    </lineage>
</organism>
<dbReference type="OrthoDB" id="438440at2759"/>
<dbReference type="Proteomes" id="UP001152622">
    <property type="component" value="Unassembled WGS sequence"/>
</dbReference>
<gene>
    <name evidence="2" type="ORF">SKAU_G00425510</name>
</gene>
<feature type="compositionally biased region" description="Basic and acidic residues" evidence="1">
    <location>
        <begin position="215"/>
        <end position="226"/>
    </location>
</feature>
<reference evidence="2" key="1">
    <citation type="journal article" date="2023" name="Science">
        <title>Genome structures resolve the early diversification of teleost fishes.</title>
        <authorList>
            <person name="Parey E."/>
            <person name="Louis A."/>
            <person name="Montfort J."/>
            <person name="Bouchez O."/>
            <person name="Roques C."/>
            <person name="Iampietro C."/>
            <person name="Lluch J."/>
            <person name="Castinel A."/>
            <person name="Donnadieu C."/>
            <person name="Desvignes T."/>
            <person name="Floi Bucao C."/>
            <person name="Jouanno E."/>
            <person name="Wen M."/>
            <person name="Mejri S."/>
            <person name="Dirks R."/>
            <person name="Jansen H."/>
            <person name="Henkel C."/>
            <person name="Chen W.J."/>
            <person name="Zahm M."/>
            <person name="Cabau C."/>
            <person name="Klopp C."/>
            <person name="Thompson A.W."/>
            <person name="Robinson-Rechavi M."/>
            <person name="Braasch I."/>
            <person name="Lecointre G."/>
            <person name="Bobe J."/>
            <person name="Postlethwait J.H."/>
            <person name="Berthelot C."/>
            <person name="Roest Crollius H."/>
            <person name="Guiguen Y."/>
        </authorList>
    </citation>
    <scope>NUCLEOTIDE SEQUENCE</scope>
    <source>
        <strain evidence="2">WJC10195</strain>
    </source>
</reference>
<keyword evidence="3" id="KW-1185">Reference proteome</keyword>
<sequence>MGVHERLTVEHWGELKAPLAATESLSDAESLYSVDIPRRSPNQAFPHNAKIPENPSTAAPSHCPRYPHHLYPHHISSAKPCPAPQHQTVIDSDLHQVVPNPYTDFLSMGNRDFSGSLALPSLHCSPTGRPYPPNQEELEEQVGTTRQEGETLPGTEMEPTSSPPNSAPCQTVLEFSQLLDNLFQLDSSDPPVLGFSDEESESGRGSYDLEEGLDEGSRTGRDRAPKPDQSSSLSLSSSFPLSSSGELNDLSPSDGSLIPNIPLQTAALYSGENVLASLV</sequence>
<accession>A0A9Q1E532</accession>
<comment type="caution">
    <text evidence="2">The sequence shown here is derived from an EMBL/GenBank/DDBJ whole genome shotgun (WGS) entry which is preliminary data.</text>
</comment>
<evidence type="ECO:0000256" key="1">
    <source>
        <dbReference type="SAM" id="MobiDB-lite"/>
    </source>
</evidence>
<feature type="compositionally biased region" description="Low complexity" evidence="1">
    <location>
        <begin position="230"/>
        <end position="244"/>
    </location>
</feature>